<evidence type="ECO:0000256" key="2">
    <source>
        <dbReference type="ARBA" id="ARBA00022670"/>
    </source>
</evidence>
<dbReference type="EMBL" id="SGPM01000323">
    <property type="protein sequence ID" value="THH26655.1"/>
    <property type="molecule type" value="Genomic_DNA"/>
</dbReference>
<keyword evidence="8" id="KW-1185">Reference proteome</keyword>
<evidence type="ECO:0000256" key="1">
    <source>
        <dbReference type="ARBA" id="ARBA00005234"/>
    </source>
</evidence>
<dbReference type="Pfam" id="PF02902">
    <property type="entry name" value="Peptidase_C48"/>
    <property type="match status" value="1"/>
</dbReference>
<keyword evidence="4" id="KW-0788">Thiol protease</keyword>
<dbReference type="GO" id="GO:0060255">
    <property type="term" value="P:regulation of macromolecule metabolic process"/>
    <property type="evidence" value="ECO:0007669"/>
    <property type="project" value="UniProtKB-ARBA"/>
</dbReference>
<evidence type="ECO:0000256" key="3">
    <source>
        <dbReference type="ARBA" id="ARBA00022801"/>
    </source>
</evidence>
<accession>A0A4S4MLU9</accession>
<evidence type="ECO:0000256" key="5">
    <source>
        <dbReference type="SAM" id="MobiDB-lite"/>
    </source>
</evidence>
<reference evidence="7 8" key="1">
    <citation type="submission" date="2019-02" db="EMBL/GenBank/DDBJ databases">
        <title>Genome sequencing of the rare red list fungi Antrodiella citrinella (Flaviporus citrinellus).</title>
        <authorList>
            <person name="Buettner E."/>
            <person name="Kellner H."/>
        </authorList>
    </citation>
    <scope>NUCLEOTIDE SEQUENCE [LARGE SCALE GENOMIC DNA]</scope>
    <source>
        <strain evidence="7 8">DSM 108506</strain>
    </source>
</reference>
<dbReference type="GO" id="GO:0005634">
    <property type="term" value="C:nucleus"/>
    <property type="evidence" value="ECO:0007669"/>
    <property type="project" value="TreeGrafter"/>
</dbReference>
<keyword evidence="2" id="KW-0645">Protease</keyword>
<dbReference type="PANTHER" id="PTHR12606">
    <property type="entry name" value="SENTRIN/SUMO-SPECIFIC PROTEASE"/>
    <property type="match status" value="1"/>
</dbReference>
<feature type="region of interest" description="Disordered" evidence="5">
    <location>
        <begin position="1"/>
        <end position="21"/>
    </location>
</feature>
<dbReference type="GO" id="GO:0016929">
    <property type="term" value="F:deSUMOylase activity"/>
    <property type="evidence" value="ECO:0007669"/>
    <property type="project" value="TreeGrafter"/>
</dbReference>
<dbReference type="SUPFAM" id="SSF54001">
    <property type="entry name" value="Cysteine proteinases"/>
    <property type="match status" value="1"/>
</dbReference>
<dbReference type="FunFam" id="3.40.395.10:FF:000001">
    <property type="entry name" value="Sentrin-specific protease 1"/>
    <property type="match status" value="1"/>
</dbReference>
<comment type="similarity">
    <text evidence="1">Belongs to the peptidase C48 family.</text>
</comment>
<dbReference type="GO" id="GO:0006508">
    <property type="term" value="P:proteolysis"/>
    <property type="evidence" value="ECO:0007669"/>
    <property type="project" value="UniProtKB-KW"/>
</dbReference>
<protein>
    <recommendedName>
        <fullName evidence="6">Ubiquitin-like protease family profile domain-containing protein</fullName>
    </recommendedName>
</protein>
<proteinExistence type="inferred from homology"/>
<evidence type="ECO:0000313" key="8">
    <source>
        <dbReference type="Proteomes" id="UP000308730"/>
    </source>
</evidence>
<keyword evidence="3" id="KW-0378">Hydrolase</keyword>
<dbReference type="PROSITE" id="PS50600">
    <property type="entry name" value="ULP_PROTEASE"/>
    <property type="match status" value="1"/>
</dbReference>
<evidence type="ECO:0000256" key="4">
    <source>
        <dbReference type="ARBA" id="ARBA00022807"/>
    </source>
</evidence>
<dbReference type="InterPro" id="IPR003653">
    <property type="entry name" value="Peptidase_C48_C"/>
</dbReference>
<dbReference type="GO" id="GO:0080090">
    <property type="term" value="P:regulation of primary metabolic process"/>
    <property type="evidence" value="ECO:0007669"/>
    <property type="project" value="UniProtKB-ARBA"/>
</dbReference>
<dbReference type="AlphaFoldDB" id="A0A4S4MLU9"/>
<sequence length="453" mass="52516">MRHSSIHIREIPPTSTTNHLITTNTTNTPIASEFQSSLIVAPAVGVSGSYPELDAAIVKVGRARAGDGRVVKSYRERPHIYDRKHKKETPLYWKKTLEEMKQELFEIHKKRGYRSGYDEFQGWLAYGMQLDGTKDVNDVKAVLSPSTSFSDLRERAKNIEFRARRNTGAEDFLRRALQKARATISSPPAPRFSGYDAIRNAQREQDEAIDKRIRPPFPTSLPPKDDAEVDKYLRQRGATWKCAREQVSDTDLTRLHPSQWLNDEIINFYGAMIMKRATENKENAGKKGKKLLNVHYFSSFFWSKLKTVGYEKGRLAKWTKAFDIFEKDVVLIPVNHNNAHWTAAAINFAKKRIESYDSMGMDRSSVYKLLREYVSAEFRNKKKKEFDWTGWTDYVMEDTPQQENGYDCGVFTCQFLESISRGESSFPFTQQNMPYLRRRMIWEICHSQLREDS</sequence>
<dbReference type="InterPro" id="IPR038765">
    <property type="entry name" value="Papain-like_cys_pep_sf"/>
</dbReference>
<dbReference type="Proteomes" id="UP000308730">
    <property type="component" value="Unassembled WGS sequence"/>
</dbReference>
<organism evidence="7 8">
    <name type="scientific">Antrodiella citrinella</name>
    <dbReference type="NCBI Taxonomy" id="2447956"/>
    <lineage>
        <taxon>Eukaryota</taxon>
        <taxon>Fungi</taxon>
        <taxon>Dikarya</taxon>
        <taxon>Basidiomycota</taxon>
        <taxon>Agaricomycotina</taxon>
        <taxon>Agaricomycetes</taxon>
        <taxon>Polyporales</taxon>
        <taxon>Steccherinaceae</taxon>
        <taxon>Antrodiella</taxon>
    </lineage>
</organism>
<feature type="compositionally biased region" description="Low complexity" evidence="5">
    <location>
        <begin position="12"/>
        <end position="21"/>
    </location>
</feature>
<comment type="caution">
    <text evidence="7">The sequence shown here is derived from an EMBL/GenBank/DDBJ whole genome shotgun (WGS) entry which is preliminary data.</text>
</comment>
<evidence type="ECO:0000313" key="7">
    <source>
        <dbReference type="EMBL" id="THH26655.1"/>
    </source>
</evidence>
<evidence type="ECO:0000259" key="6">
    <source>
        <dbReference type="PROSITE" id="PS50600"/>
    </source>
</evidence>
<dbReference type="GO" id="GO:0016926">
    <property type="term" value="P:protein desumoylation"/>
    <property type="evidence" value="ECO:0007669"/>
    <property type="project" value="TreeGrafter"/>
</dbReference>
<feature type="domain" description="Ubiquitin-like protease family profile" evidence="6">
    <location>
        <begin position="245"/>
        <end position="419"/>
    </location>
</feature>
<dbReference type="OrthoDB" id="1939479at2759"/>
<gene>
    <name evidence="7" type="ORF">EUX98_g7530</name>
</gene>
<name>A0A4S4MLU9_9APHY</name>
<dbReference type="PANTHER" id="PTHR12606:SF141">
    <property type="entry name" value="GH15225P-RELATED"/>
    <property type="match status" value="1"/>
</dbReference>
<dbReference type="Gene3D" id="3.40.395.10">
    <property type="entry name" value="Adenoviral Proteinase, Chain A"/>
    <property type="match status" value="1"/>
</dbReference>